<dbReference type="InterPro" id="IPR003615">
    <property type="entry name" value="HNH_nuc"/>
</dbReference>
<protein>
    <recommendedName>
        <fullName evidence="2">HNH nuclease domain-containing protein</fullName>
    </recommendedName>
</protein>
<evidence type="ECO:0000256" key="1">
    <source>
        <dbReference type="SAM" id="MobiDB-lite"/>
    </source>
</evidence>
<dbReference type="RefSeq" id="WP_173004035.1">
    <property type="nucleotide sequence ID" value="NZ_WCGB01000005.1"/>
</dbReference>
<accession>A0A9Q5BV84</accession>
<evidence type="ECO:0000313" key="3">
    <source>
        <dbReference type="EMBL" id="NRN90926.1"/>
    </source>
</evidence>
<dbReference type="AlphaFoldDB" id="A0A9Q5BV84"/>
<sequence length="149" mass="17503">MTQKRNNKGQFVKGMTPWNKGKHNIPGGRSVETRFKKGLKPPKYQKIGTITKHKDGYTFIKLAEHKWQLYQRYVWQEHHHKKLKKSQTVLFLDGNRNNFDPKNLMAISRKELAIINHERLLTKDNSDLSKTGVLIAKLKLKTKEKIKND</sequence>
<feature type="region of interest" description="Disordered" evidence="1">
    <location>
        <begin position="1"/>
        <end position="34"/>
    </location>
</feature>
<evidence type="ECO:0000259" key="2">
    <source>
        <dbReference type="Pfam" id="PF13392"/>
    </source>
</evidence>
<dbReference type="Pfam" id="PF13392">
    <property type="entry name" value="HNH_3"/>
    <property type="match status" value="1"/>
</dbReference>
<evidence type="ECO:0000313" key="4">
    <source>
        <dbReference type="Proteomes" id="UP000601587"/>
    </source>
</evidence>
<dbReference type="InterPro" id="IPR044925">
    <property type="entry name" value="His-Me_finger_sf"/>
</dbReference>
<reference evidence="3" key="1">
    <citation type="submission" date="2019-09" db="EMBL/GenBank/DDBJ databases">
        <title>Comparative genomic analysis of Lactobacillus helveticus.</title>
        <authorList>
            <person name="Zhang H."/>
            <person name="Chen Y."/>
            <person name="Zhong Z."/>
        </authorList>
    </citation>
    <scope>NUCLEOTIDE SEQUENCE</scope>
    <source>
        <strain evidence="3">IMAU50013</strain>
    </source>
</reference>
<organism evidence="3 4">
    <name type="scientific">Lactobacillus helveticus</name>
    <name type="common">Lactobacillus suntoryeus</name>
    <dbReference type="NCBI Taxonomy" id="1587"/>
    <lineage>
        <taxon>Bacteria</taxon>
        <taxon>Bacillati</taxon>
        <taxon>Bacillota</taxon>
        <taxon>Bacilli</taxon>
        <taxon>Lactobacillales</taxon>
        <taxon>Lactobacillaceae</taxon>
        <taxon>Lactobacillus</taxon>
    </lineage>
</organism>
<dbReference type="EMBL" id="WCGB01000005">
    <property type="protein sequence ID" value="NRN90926.1"/>
    <property type="molecule type" value="Genomic_DNA"/>
</dbReference>
<name>A0A9Q5BV84_LACHE</name>
<comment type="caution">
    <text evidence="3">The sequence shown here is derived from an EMBL/GenBank/DDBJ whole genome shotgun (WGS) entry which is preliminary data.</text>
</comment>
<gene>
    <name evidence="3" type="ORF">IMAU50013_00452</name>
</gene>
<proteinExistence type="predicted"/>
<dbReference type="SUPFAM" id="SSF54060">
    <property type="entry name" value="His-Me finger endonucleases"/>
    <property type="match status" value="1"/>
</dbReference>
<dbReference type="Proteomes" id="UP000601587">
    <property type="component" value="Unassembled WGS sequence"/>
</dbReference>
<dbReference type="Gene3D" id="3.90.75.20">
    <property type="match status" value="1"/>
</dbReference>
<feature type="domain" description="HNH nuclease" evidence="2">
    <location>
        <begin position="71"/>
        <end position="112"/>
    </location>
</feature>